<evidence type="ECO:0000313" key="3">
    <source>
        <dbReference type="EMBL" id="SVP89407.1"/>
    </source>
</evidence>
<feature type="compositionally biased region" description="Polar residues" evidence="1">
    <location>
        <begin position="436"/>
        <end position="446"/>
    </location>
</feature>
<proteinExistence type="predicted"/>
<feature type="region of interest" description="Disordered" evidence="1">
    <location>
        <begin position="407"/>
        <end position="458"/>
    </location>
</feature>
<name>A0A3B0MHB5_THEAN</name>
<feature type="compositionally biased region" description="Polar residues" evidence="1">
    <location>
        <begin position="66"/>
        <end position="85"/>
    </location>
</feature>
<feature type="compositionally biased region" description="Low complexity" evidence="1">
    <location>
        <begin position="46"/>
        <end position="63"/>
    </location>
</feature>
<dbReference type="EMBL" id="UIVS01000001">
    <property type="protein sequence ID" value="SVP89407.1"/>
    <property type="molecule type" value="Genomic_DNA"/>
</dbReference>
<accession>A0A3B0MHB5</accession>
<feature type="compositionally biased region" description="Basic residues" evidence="1">
    <location>
        <begin position="447"/>
        <end position="458"/>
    </location>
</feature>
<feature type="region of interest" description="Disordered" evidence="1">
    <location>
        <begin position="46"/>
        <end position="85"/>
    </location>
</feature>
<evidence type="ECO:0000313" key="2">
    <source>
        <dbReference type="EMBL" id="SVP88234.1"/>
    </source>
</evidence>
<organism evidence="3">
    <name type="scientific">Theileria annulata</name>
    <dbReference type="NCBI Taxonomy" id="5874"/>
    <lineage>
        <taxon>Eukaryota</taxon>
        <taxon>Sar</taxon>
        <taxon>Alveolata</taxon>
        <taxon>Apicomplexa</taxon>
        <taxon>Aconoidasida</taxon>
        <taxon>Piroplasmida</taxon>
        <taxon>Theileriidae</taxon>
        <taxon>Theileria</taxon>
    </lineage>
</organism>
<gene>
    <name evidence="2" type="ORF">TAT_000009900</name>
    <name evidence="3" type="ORF">TAV_000009700</name>
</gene>
<dbReference type="AlphaFoldDB" id="A0A3B0MHB5"/>
<sequence length="458" mass="51758">MIKQNKTSNPKESKYGLSVLDTLLNRDVYDVSINETTSEIRRAYSDSDNNSHLVSSSSSRILSENGIPNSTLESPLFTETKTPTTRSEQLPILLARNYYTAPPCLLRFVNTSSTIRSYKERKRDSDGTILDNEFDPIIDCNVDTNDEMDDYSLNENDVETFSIGTMTNRTSLMSDQQFHDTDDLAYMNMGPLELNLVLQSVSSKQDNHLDKGCSPIVIQKSRNSNQNSKVTVDIGTSPLLVHESELFDKWVSTDKLDEYTEIKVEDPEIKLEPTTMDSYPSEPQSNSLITTDVDVPASEFSENKDTINSNEYSTLESGDFSIINQELPKENQIPVYCRSLLYRIRVPLSKRLKNINEDALNNSLSSPLHSPTKVNLSCDRLFTSKNKSQNPIDYSYSLLSVRDLEPNGSESSNLLSNTNYDFSKNKVNRPNKIKRNLTSSLGSQGRNKMRKRSRPLKG</sequence>
<feature type="compositionally biased region" description="Polar residues" evidence="1">
    <location>
        <begin position="408"/>
        <end position="422"/>
    </location>
</feature>
<protein>
    <submittedName>
        <fullName evidence="3">Uncharacterized protein</fullName>
    </submittedName>
</protein>
<evidence type="ECO:0000256" key="1">
    <source>
        <dbReference type="SAM" id="MobiDB-lite"/>
    </source>
</evidence>
<feature type="compositionally biased region" description="Basic residues" evidence="1">
    <location>
        <begin position="426"/>
        <end position="435"/>
    </location>
</feature>
<dbReference type="EMBL" id="UIVT01000001">
    <property type="protein sequence ID" value="SVP88234.1"/>
    <property type="molecule type" value="Genomic_DNA"/>
</dbReference>
<dbReference type="VEuPathDB" id="PiroplasmaDB:TA19775"/>
<reference evidence="3" key="1">
    <citation type="submission" date="2018-07" db="EMBL/GenBank/DDBJ databases">
        <authorList>
            <person name="Quirk P.G."/>
            <person name="Krulwich T.A."/>
        </authorList>
    </citation>
    <scope>NUCLEOTIDE SEQUENCE</scope>
    <source>
        <strain evidence="3">Anand</strain>
    </source>
</reference>